<sequence>MSDTPASKTISLTEINGRIDELQAQRDAALTRCARLAGEKAEIADAARILKAEVDRLRTLLNGRGGPASAAAPNDPETPLAPAGAAATAH</sequence>
<comment type="caution">
    <text evidence="3">The sequence shown here is derived from an EMBL/GenBank/DDBJ whole genome shotgun (WGS) entry which is preliminary data.</text>
</comment>
<evidence type="ECO:0000313" key="4">
    <source>
        <dbReference type="Proteomes" id="UP000469949"/>
    </source>
</evidence>
<evidence type="ECO:0000313" key="3">
    <source>
        <dbReference type="EMBL" id="KAB7783494.1"/>
    </source>
</evidence>
<feature type="region of interest" description="Disordered" evidence="2">
    <location>
        <begin position="62"/>
        <end position="90"/>
    </location>
</feature>
<reference evidence="3 4" key="1">
    <citation type="submission" date="2019-10" db="EMBL/GenBank/DDBJ databases">
        <title>Draft Genome Sequence of the Caffeine Degrading Methylotroph Methylorubrum populi PINKEL.</title>
        <authorList>
            <person name="Dawson S.C."/>
            <person name="Zhang X."/>
            <person name="Wright M.E."/>
            <person name="Sharma G."/>
            <person name="Langner J.T."/>
            <person name="Ditty J.L."/>
            <person name="Subuyuj G.A."/>
        </authorList>
    </citation>
    <scope>NUCLEOTIDE SEQUENCE [LARGE SCALE GENOMIC DNA]</scope>
    <source>
        <strain evidence="3 4">Pinkel</strain>
    </source>
</reference>
<feature type="coiled-coil region" evidence="1">
    <location>
        <begin position="12"/>
        <end position="39"/>
    </location>
</feature>
<dbReference type="Proteomes" id="UP000469949">
    <property type="component" value="Unassembled WGS sequence"/>
</dbReference>
<name>A0A833N2C5_9HYPH</name>
<accession>A0A833N2C5</accession>
<dbReference type="AlphaFoldDB" id="A0A833N2C5"/>
<organism evidence="3 4">
    <name type="scientific">Methylorubrum populi</name>
    <dbReference type="NCBI Taxonomy" id="223967"/>
    <lineage>
        <taxon>Bacteria</taxon>
        <taxon>Pseudomonadati</taxon>
        <taxon>Pseudomonadota</taxon>
        <taxon>Alphaproteobacteria</taxon>
        <taxon>Hyphomicrobiales</taxon>
        <taxon>Methylobacteriaceae</taxon>
        <taxon>Methylorubrum</taxon>
    </lineage>
</organism>
<protein>
    <submittedName>
        <fullName evidence="3">Uncharacterized protein</fullName>
    </submittedName>
</protein>
<keyword evidence="1" id="KW-0175">Coiled coil</keyword>
<feature type="compositionally biased region" description="Low complexity" evidence="2">
    <location>
        <begin position="78"/>
        <end position="90"/>
    </location>
</feature>
<dbReference type="EMBL" id="WEKV01000016">
    <property type="protein sequence ID" value="KAB7783494.1"/>
    <property type="molecule type" value="Genomic_DNA"/>
</dbReference>
<proteinExistence type="predicted"/>
<evidence type="ECO:0000256" key="1">
    <source>
        <dbReference type="SAM" id="Coils"/>
    </source>
</evidence>
<dbReference type="RefSeq" id="WP_152278165.1">
    <property type="nucleotide sequence ID" value="NZ_WEKV01000016.1"/>
</dbReference>
<gene>
    <name evidence="3" type="ORF">F8B43_4056</name>
</gene>
<evidence type="ECO:0000256" key="2">
    <source>
        <dbReference type="SAM" id="MobiDB-lite"/>
    </source>
</evidence>